<accession>A0A9P5JY81</accession>
<evidence type="ECO:0000313" key="4">
    <source>
        <dbReference type="Proteomes" id="UP000759537"/>
    </source>
</evidence>
<reference evidence="3" key="2">
    <citation type="journal article" date="2020" name="Nat. Commun.">
        <title>Large-scale genome sequencing of mycorrhizal fungi provides insights into the early evolution of symbiotic traits.</title>
        <authorList>
            <person name="Miyauchi S."/>
            <person name="Kiss E."/>
            <person name="Kuo A."/>
            <person name="Drula E."/>
            <person name="Kohler A."/>
            <person name="Sanchez-Garcia M."/>
            <person name="Morin E."/>
            <person name="Andreopoulos B."/>
            <person name="Barry K.W."/>
            <person name="Bonito G."/>
            <person name="Buee M."/>
            <person name="Carver A."/>
            <person name="Chen C."/>
            <person name="Cichocki N."/>
            <person name="Clum A."/>
            <person name="Culley D."/>
            <person name="Crous P.W."/>
            <person name="Fauchery L."/>
            <person name="Girlanda M."/>
            <person name="Hayes R.D."/>
            <person name="Keri Z."/>
            <person name="LaButti K."/>
            <person name="Lipzen A."/>
            <person name="Lombard V."/>
            <person name="Magnuson J."/>
            <person name="Maillard F."/>
            <person name="Murat C."/>
            <person name="Nolan M."/>
            <person name="Ohm R.A."/>
            <person name="Pangilinan J."/>
            <person name="Pereira M.F."/>
            <person name="Perotto S."/>
            <person name="Peter M."/>
            <person name="Pfister S."/>
            <person name="Riley R."/>
            <person name="Sitrit Y."/>
            <person name="Stielow J.B."/>
            <person name="Szollosi G."/>
            <person name="Zifcakova L."/>
            <person name="Stursova M."/>
            <person name="Spatafora J.W."/>
            <person name="Tedersoo L."/>
            <person name="Vaario L.M."/>
            <person name="Yamada A."/>
            <person name="Yan M."/>
            <person name="Wang P."/>
            <person name="Xu J."/>
            <person name="Bruns T."/>
            <person name="Baldrian P."/>
            <person name="Vilgalys R."/>
            <person name="Dunand C."/>
            <person name="Henrissat B."/>
            <person name="Grigoriev I.V."/>
            <person name="Hibbett D."/>
            <person name="Nagy L.G."/>
            <person name="Martin F.M."/>
        </authorList>
    </citation>
    <scope>NUCLEOTIDE SEQUENCE</scope>
    <source>
        <strain evidence="3">Prilba</strain>
    </source>
</reference>
<feature type="compositionally biased region" description="Basic and acidic residues" evidence="1">
    <location>
        <begin position="628"/>
        <end position="642"/>
    </location>
</feature>
<feature type="region of interest" description="Disordered" evidence="1">
    <location>
        <begin position="615"/>
        <end position="648"/>
    </location>
</feature>
<sequence length="874" mass="96311">MLLHLSVFLFFGGLVVFLFNVDHAVFGSVMWWVGIFTIVYGLITVMPILRHNSPYYAPLSRPAWFLYAGMNYVVFEFLASKSHRSGAFESLRRFSDLKDCYHDWMLGGLEKAVKKTVSERSSEMDIRIFDWTMRVLGDDDSLEKFFEAVPGFFSSKLVKHLESDFPEEILDRFWGALKRFMNRTLSSNSVIESVKIRRIIICRDIVSMIPSNLGSRYDALSDFFPQAPVCVERLQAMAQWRTHVLETIFDALGEDGPWEKSLEAVPGIFGSELVNGLKEHLPTEFRIKFSQALSGFLDRTFLSGSVTKSVMSGRLIICLDAAHAALGFDGASKILWDIINRRSPELIQSVEMVQSLIHWNDKNDKQFTPYLQRILAQVVVDGRRDDRWISLVKAEFAVPARVLRSYISHGDSVLLFILIHMTRQAFDTGSWTPLVLSSLSEFGIHDTLPRLQHAFCALWNDILLEARGLGEDNTYVQILREIRRAYIDLHLSTDAAPTFSDATHYFDPVLSQPLSYRYCNIASHRQGLTTLTAYTPSLNVPSLTQPDQSPAVSRLHPSLIGSDYAPDGSIASQQTDEENVTVESPSSADHTPDPSHTHGFTPSLLAANPLHVAQAASGASVPESITWDPDRLVPGEASHDPSRSAPLSAEVTATDFVQSDDPTPQIHTGESGETYHPVTSLLFQHPDLVLATITPSTGPDPGNDPDVLQDATSSATLSHPLEGNQQDAVTSREAPDISENPSTVNPIPPSIPTAYPTTVVAEPLSPPLLLPALSSSMAATGLPLFVESSSIQPDHFPQALRSLSSSQTTAGSHLSPQVTSGIITPNPHDNGHDLGPLIPMTLLPHSNQTAVPAHDIIANTLPLEDQVQHDPDNS</sequence>
<protein>
    <submittedName>
        <fullName evidence="3">Uncharacterized protein</fullName>
    </submittedName>
</protein>
<keyword evidence="2" id="KW-1133">Transmembrane helix</keyword>
<feature type="region of interest" description="Disordered" evidence="1">
    <location>
        <begin position="563"/>
        <end position="603"/>
    </location>
</feature>
<feature type="transmembrane region" description="Helical" evidence="2">
    <location>
        <begin position="61"/>
        <end position="79"/>
    </location>
</feature>
<keyword evidence="2" id="KW-0812">Transmembrane</keyword>
<keyword evidence="2" id="KW-0472">Membrane</keyword>
<feature type="region of interest" description="Disordered" evidence="1">
    <location>
        <begin position="691"/>
        <end position="710"/>
    </location>
</feature>
<reference evidence="3" key="1">
    <citation type="submission" date="2019-10" db="EMBL/GenBank/DDBJ databases">
        <authorList>
            <consortium name="DOE Joint Genome Institute"/>
            <person name="Kuo A."/>
            <person name="Miyauchi S."/>
            <person name="Kiss E."/>
            <person name="Drula E."/>
            <person name="Kohler A."/>
            <person name="Sanchez-Garcia M."/>
            <person name="Andreopoulos B."/>
            <person name="Barry K.W."/>
            <person name="Bonito G."/>
            <person name="Buee M."/>
            <person name="Carver A."/>
            <person name="Chen C."/>
            <person name="Cichocki N."/>
            <person name="Clum A."/>
            <person name="Culley D."/>
            <person name="Crous P.W."/>
            <person name="Fauchery L."/>
            <person name="Girlanda M."/>
            <person name="Hayes R."/>
            <person name="Keri Z."/>
            <person name="LaButti K."/>
            <person name="Lipzen A."/>
            <person name="Lombard V."/>
            <person name="Magnuson J."/>
            <person name="Maillard F."/>
            <person name="Morin E."/>
            <person name="Murat C."/>
            <person name="Nolan M."/>
            <person name="Ohm R."/>
            <person name="Pangilinan J."/>
            <person name="Pereira M."/>
            <person name="Perotto S."/>
            <person name="Peter M."/>
            <person name="Riley R."/>
            <person name="Sitrit Y."/>
            <person name="Stielow B."/>
            <person name="Szollosi G."/>
            <person name="Zifcakova L."/>
            <person name="Stursova M."/>
            <person name="Spatafora J.W."/>
            <person name="Tedersoo L."/>
            <person name="Vaario L.-M."/>
            <person name="Yamada A."/>
            <person name="Yan M."/>
            <person name="Wang P."/>
            <person name="Xu J."/>
            <person name="Bruns T."/>
            <person name="Baldrian P."/>
            <person name="Vilgalys R."/>
            <person name="Henrissat B."/>
            <person name="Grigoriev I.V."/>
            <person name="Hibbett D."/>
            <person name="Nagy L.G."/>
            <person name="Martin F.M."/>
        </authorList>
    </citation>
    <scope>NUCLEOTIDE SEQUENCE</scope>
    <source>
        <strain evidence="3">Prilba</strain>
    </source>
</reference>
<keyword evidence="4" id="KW-1185">Reference proteome</keyword>
<feature type="compositionally biased region" description="Polar residues" evidence="1">
    <location>
        <begin position="716"/>
        <end position="729"/>
    </location>
</feature>
<dbReference type="AlphaFoldDB" id="A0A9P5JY81"/>
<proteinExistence type="predicted"/>
<gene>
    <name evidence="3" type="ORF">DFH94DRAFT_769111</name>
</gene>
<dbReference type="Proteomes" id="UP000759537">
    <property type="component" value="Unassembled WGS sequence"/>
</dbReference>
<evidence type="ECO:0000256" key="2">
    <source>
        <dbReference type="SAM" id="Phobius"/>
    </source>
</evidence>
<dbReference type="EMBL" id="WHVB01000023">
    <property type="protein sequence ID" value="KAF8471357.1"/>
    <property type="molecule type" value="Genomic_DNA"/>
</dbReference>
<organism evidence="3 4">
    <name type="scientific">Russula ochroleuca</name>
    <dbReference type="NCBI Taxonomy" id="152965"/>
    <lineage>
        <taxon>Eukaryota</taxon>
        <taxon>Fungi</taxon>
        <taxon>Dikarya</taxon>
        <taxon>Basidiomycota</taxon>
        <taxon>Agaricomycotina</taxon>
        <taxon>Agaricomycetes</taxon>
        <taxon>Russulales</taxon>
        <taxon>Russulaceae</taxon>
        <taxon>Russula</taxon>
    </lineage>
</organism>
<evidence type="ECO:0000313" key="3">
    <source>
        <dbReference type="EMBL" id="KAF8471357.1"/>
    </source>
</evidence>
<name>A0A9P5JY81_9AGAM</name>
<feature type="transmembrane region" description="Helical" evidence="2">
    <location>
        <begin position="28"/>
        <end position="49"/>
    </location>
</feature>
<comment type="caution">
    <text evidence="3">The sequence shown here is derived from an EMBL/GenBank/DDBJ whole genome shotgun (WGS) entry which is preliminary data.</text>
</comment>
<dbReference type="OrthoDB" id="3258712at2759"/>
<feature type="region of interest" description="Disordered" evidence="1">
    <location>
        <begin position="716"/>
        <end position="750"/>
    </location>
</feature>
<evidence type="ECO:0000256" key="1">
    <source>
        <dbReference type="SAM" id="MobiDB-lite"/>
    </source>
</evidence>